<sequence>MTRAHLMRRDLWYGSSSATDLFASVVHLRVGTIGGCQEVSVMEAHNSQGLEWLRAVTWIDGRFVPTFKA</sequence>
<evidence type="ECO:0000313" key="2">
    <source>
        <dbReference type="Proteomes" id="UP000237000"/>
    </source>
</evidence>
<dbReference type="Proteomes" id="UP000237000">
    <property type="component" value="Unassembled WGS sequence"/>
</dbReference>
<dbReference type="AlphaFoldDB" id="A0A2P5BTR5"/>
<protein>
    <submittedName>
        <fullName evidence="1">Uncharacterized protein</fullName>
    </submittedName>
</protein>
<accession>A0A2P5BTR5</accession>
<comment type="caution">
    <text evidence="1">The sequence shown here is derived from an EMBL/GenBank/DDBJ whole genome shotgun (WGS) entry which is preliminary data.</text>
</comment>
<organism evidence="1 2">
    <name type="scientific">Trema orientale</name>
    <name type="common">Charcoal tree</name>
    <name type="synonym">Celtis orientalis</name>
    <dbReference type="NCBI Taxonomy" id="63057"/>
    <lineage>
        <taxon>Eukaryota</taxon>
        <taxon>Viridiplantae</taxon>
        <taxon>Streptophyta</taxon>
        <taxon>Embryophyta</taxon>
        <taxon>Tracheophyta</taxon>
        <taxon>Spermatophyta</taxon>
        <taxon>Magnoliopsida</taxon>
        <taxon>eudicotyledons</taxon>
        <taxon>Gunneridae</taxon>
        <taxon>Pentapetalae</taxon>
        <taxon>rosids</taxon>
        <taxon>fabids</taxon>
        <taxon>Rosales</taxon>
        <taxon>Cannabaceae</taxon>
        <taxon>Trema</taxon>
    </lineage>
</organism>
<dbReference type="InParanoid" id="A0A2P5BTR5"/>
<reference evidence="2" key="1">
    <citation type="submission" date="2016-06" db="EMBL/GenBank/DDBJ databases">
        <title>Parallel loss of symbiosis genes in relatives of nitrogen-fixing non-legume Parasponia.</title>
        <authorList>
            <person name="Van Velzen R."/>
            <person name="Holmer R."/>
            <person name="Bu F."/>
            <person name="Rutten L."/>
            <person name="Van Zeijl A."/>
            <person name="Liu W."/>
            <person name="Santuari L."/>
            <person name="Cao Q."/>
            <person name="Sharma T."/>
            <person name="Shen D."/>
            <person name="Roswanjaya Y."/>
            <person name="Wardhani T."/>
            <person name="Kalhor M.S."/>
            <person name="Jansen J."/>
            <person name="Van den Hoogen J."/>
            <person name="Gungor B."/>
            <person name="Hartog M."/>
            <person name="Hontelez J."/>
            <person name="Verver J."/>
            <person name="Yang W.-C."/>
            <person name="Schijlen E."/>
            <person name="Repin R."/>
            <person name="Schilthuizen M."/>
            <person name="Schranz E."/>
            <person name="Heidstra R."/>
            <person name="Miyata K."/>
            <person name="Fedorova E."/>
            <person name="Kohlen W."/>
            <person name="Bisseling T."/>
            <person name="Smit S."/>
            <person name="Geurts R."/>
        </authorList>
    </citation>
    <scope>NUCLEOTIDE SEQUENCE [LARGE SCALE GENOMIC DNA]</scope>
    <source>
        <strain evidence="2">cv. RG33-2</strain>
    </source>
</reference>
<keyword evidence="2" id="KW-1185">Reference proteome</keyword>
<name>A0A2P5BTR5_TREOI</name>
<proteinExistence type="predicted"/>
<evidence type="ECO:0000313" key="1">
    <source>
        <dbReference type="EMBL" id="PON52189.1"/>
    </source>
</evidence>
<gene>
    <name evidence="1" type="ORF">TorRG33x02_309170</name>
</gene>
<dbReference type="EMBL" id="JXTC01000463">
    <property type="protein sequence ID" value="PON52189.1"/>
    <property type="molecule type" value="Genomic_DNA"/>
</dbReference>